<evidence type="ECO:0000256" key="1">
    <source>
        <dbReference type="ARBA" id="ARBA00022969"/>
    </source>
</evidence>
<evidence type="ECO:0000313" key="4">
    <source>
        <dbReference type="Proteomes" id="UP000199545"/>
    </source>
</evidence>
<dbReference type="HAMAP" id="MF_00669">
    <property type="entry name" value="SspI"/>
    <property type="match status" value="1"/>
</dbReference>
<name>A0A1I3L8H4_9BACL</name>
<protein>
    <recommendedName>
        <fullName evidence="2">Small, acid-soluble spore protein I</fullName>
        <shortName evidence="2">SASP I</shortName>
    </recommendedName>
</protein>
<comment type="subcellular location">
    <subcellularLocation>
        <location evidence="2">Spore core</location>
    </subcellularLocation>
</comment>
<dbReference type="STRING" id="46223.SAMN05421852_10273"/>
<accession>A0A1I3L8H4</accession>
<dbReference type="Proteomes" id="UP000199545">
    <property type="component" value="Unassembled WGS sequence"/>
</dbReference>
<proteinExistence type="evidence at transcript level"/>
<dbReference type="EMBL" id="FORR01000002">
    <property type="protein sequence ID" value="SFI80806.1"/>
    <property type="molecule type" value="Genomic_DNA"/>
</dbReference>
<sequence length="79" mass="8888">MNFNVRGAVIHNIRNLSTQELQDLVQDSIQQGEEKLLPGLGVIFEVIWKNSSPTQQQQMIQTLHQQLSNQPAPSPIAKL</sequence>
<keyword evidence="1 2" id="KW-0749">Sporulation</keyword>
<dbReference type="AlphaFoldDB" id="A0A1I3L8H4"/>
<evidence type="ECO:0000313" key="3">
    <source>
        <dbReference type="EMBL" id="SFI80806.1"/>
    </source>
</evidence>
<gene>
    <name evidence="2" type="primary">sspI</name>
    <name evidence="3" type="ORF">SAMN05421852_10273</name>
</gene>
<dbReference type="OrthoDB" id="2453696at2"/>
<reference evidence="3 4" key="1">
    <citation type="submission" date="2016-10" db="EMBL/GenBank/DDBJ databases">
        <authorList>
            <person name="de Groot N.N."/>
        </authorList>
    </citation>
    <scope>NUCLEOTIDE SEQUENCE [LARGE SCALE GENOMIC DNA]</scope>
    <source>
        <strain evidence="3 4">DSM 44778</strain>
    </source>
</reference>
<dbReference type="InterPro" id="IPR017525">
    <property type="entry name" value="SspI"/>
</dbReference>
<evidence type="ECO:0000256" key="2">
    <source>
        <dbReference type="HAMAP-Rule" id="MF_00669"/>
    </source>
</evidence>
<dbReference type="RefSeq" id="WP_093227835.1">
    <property type="nucleotide sequence ID" value="NZ_FORR01000002.1"/>
</dbReference>
<dbReference type="NCBIfam" id="TIGR03092">
    <property type="entry name" value="SASP_sspI"/>
    <property type="match status" value="1"/>
</dbReference>
<dbReference type="Pfam" id="PF14098">
    <property type="entry name" value="SSPI"/>
    <property type="match status" value="1"/>
</dbReference>
<dbReference type="GO" id="GO:0030436">
    <property type="term" value="P:asexual sporulation"/>
    <property type="evidence" value="ECO:0007669"/>
    <property type="project" value="UniProtKB-UniRule"/>
</dbReference>
<comment type="similarity">
    <text evidence="2">Belongs to the SspI family.</text>
</comment>
<dbReference type="GO" id="GO:0030435">
    <property type="term" value="P:sporulation resulting in formation of a cellular spore"/>
    <property type="evidence" value="ECO:0007669"/>
    <property type="project" value="UniProtKB-KW"/>
</dbReference>
<keyword evidence="4" id="KW-1185">Reference proteome</keyword>
<organism evidence="3 4">
    <name type="scientific">Thermoflavimicrobium dichotomicum</name>
    <dbReference type="NCBI Taxonomy" id="46223"/>
    <lineage>
        <taxon>Bacteria</taxon>
        <taxon>Bacillati</taxon>
        <taxon>Bacillota</taxon>
        <taxon>Bacilli</taxon>
        <taxon>Bacillales</taxon>
        <taxon>Thermoactinomycetaceae</taxon>
        <taxon>Thermoflavimicrobium</taxon>
    </lineage>
</organism>
<comment type="induction">
    <text evidence="2">Expressed only in the forespore compartment of sporulating cells.</text>
</comment>